<evidence type="ECO:0000313" key="4">
    <source>
        <dbReference type="WBParaSite" id="HCON_00184170-00001"/>
    </source>
</evidence>
<evidence type="ECO:0000256" key="1">
    <source>
        <dbReference type="SAM" id="MobiDB-lite"/>
    </source>
</evidence>
<feature type="region of interest" description="Disordered" evidence="1">
    <location>
        <begin position="1"/>
        <end position="91"/>
    </location>
</feature>
<sequence length="91" mass="10336">MRYPFDVSPSPPTSQGVAGGLVTGDGSWILYGANKHRALRLPRGEQPSAPPKKTEKKMTEKKKTEKKRTEKKKTEKKTEKKKTEKKKSHQM</sequence>
<reference evidence="2" key="1">
    <citation type="submission" date="2013-03" db="EMBL/GenBank/DDBJ databases">
        <authorList>
            <person name="Aslett M."/>
        </authorList>
    </citation>
    <scope>NUCLEOTIDE SEQUENCE [LARGE SCALE GENOMIC DNA]</scope>
    <source>
        <strain evidence="2">ISE/inbred ISE</strain>
    </source>
</reference>
<dbReference type="EMBL" id="CAVP010060784">
    <property type="protein sequence ID" value="CDL96556.1"/>
    <property type="molecule type" value="Genomic_DNA"/>
</dbReference>
<dbReference type="AlphaFoldDB" id="W6NGP1"/>
<protein>
    <submittedName>
        <fullName evidence="2 4">Uncharacterized protein</fullName>
    </submittedName>
</protein>
<gene>
    <name evidence="2" type="ORF">HCOI_02095700</name>
</gene>
<accession>W6NGP1</accession>
<dbReference type="Proteomes" id="UP000025227">
    <property type="component" value="Unplaced"/>
</dbReference>
<evidence type="ECO:0000313" key="3">
    <source>
        <dbReference type="Proteomes" id="UP000025227"/>
    </source>
</evidence>
<name>W6NGP1_HAECO</name>
<feature type="compositionally biased region" description="Basic and acidic residues" evidence="1">
    <location>
        <begin position="52"/>
        <end position="63"/>
    </location>
</feature>
<proteinExistence type="predicted"/>
<reference evidence="4" key="3">
    <citation type="submission" date="2020-12" db="UniProtKB">
        <authorList>
            <consortium name="WormBaseParasite"/>
        </authorList>
    </citation>
    <scope>IDENTIFICATION</scope>
    <source>
        <strain evidence="4">MHco3</strain>
    </source>
</reference>
<feature type="compositionally biased region" description="Basic and acidic residues" evidence="1">
    <location>
        <begin position="72"/>
        <end position="82"/>
    </location>
</feature>
<dbReference type="WBParaSite" id="HCON_00184170-00001">
    <property type="protein sequence ID" value="HCON_00184170-00001"/>
    <property type="gene ID" value="HCON_00184170"/>
</dbReference>
<evidence type="ECO:0000313" key="2">
    <source>
        <dbReference type="EMBL" id="CDL96556.1"/>
    </source>
</evidence>
<keyword evidence="3" id="KW-1185">Reference proteome</keyword>
<reference evidence="2" key="2">
    <citation type="submission" date="2013-05" db="EMBL/GenBank/DDBJ databases">
        <title>The genome and transcriptome of Haemonchus contortus: a key model parasite for drug and vaccine discovery.</title>
        <authorList>
            <person name="Laing R."/>
            <person name="Kikuchi T."/>
            <person name="Martinelli A."/>
            <person name="Tsai I.J."/>
            <person name="Beech R.N."/>
            <person name="Redman E."/>
            <person name="Holroyd N."/>
            <person name="Bartley D.J."/>
            <person name="Beasley H."/>
            <person name="Britton C."/>
            <person name="Curran D."/>
            <person name="Devaney E."/>
            <person name="Gilabert A."/>
            <person name="Jackson F."/>
            <person name="Hunt M."/>
            <person name="Johnston S."/>
            <person name="Kryukov I."/>
            <person name="Li K."/>
            <person name="Morrison A.A."/>
            <person name="Reid A.J."/>
            <person name="Sargison N."/>
            <person name="Saunders G."/>
            <person name="Wasmuth J.D."/>
            <person name="Wolstenholme A."/>
            <person name="Berriman M."/>
            <person name="Gilleard J.S."/>
            <person name="Cotton J.A."/>
        </authorList>
    </citation>
    <scope>NUCLEOTIDE SEQUENCE [LARGE SCALE GENOMIC DNA]</scope>
    <source>
        <strain evidence="2">ISE/inbred ISE</strain>
    </source>
</reference>
<organism evidence="2">
    <name type="scientific">Haemonchus contortus</name>
    <name type="common">Barber pole worm</name>
    <dbReference type="NCBI Taxonomy" id="6289"/>
    <lineage>
        <taxon>Eukaryota</taxon>
        <taxon>Metazoa</taxon>
        <taxon>Ecdysozoa</taxon>
        <taxon>Nematoda</taxon>
        <taxon>Chromadorea</taxon>
        <taxon>Rhabditida</taxon>
        <taxon>Rhabditina</taxon>
        <taxon>Rhabditomorpha</taxon>
        <taxon>Strongyloidea</taxon>
        <taxon>Trichostrongylidae</taxon>
        <taxon>Haemonchus</taxon>
    </lineage>
</organism>